<evidence type="ECO:0000313" key="3">
    <source>
        <dbReference type="Proteomes" id="UP000697127"/>
    </source>
</evidence>
<comment type="caution">
    <text evidence="2">The sequence shown here is derived from an EMBL/GenBank/DDBJ whole genome shotgun (WGS) entry which is preliminary data.</text>
</comment>
<reference evidence="2" key="1">
    <citation type="submission" date="2020-11" db="EMBL/GenBank/DDBJ databases">
        <title>Kefir isolates.</title>
        <authorList>
            <person name="Marcisauskas S."/>
            <person name="Kim Y."/>
            <person name="Blasche S."/>
        </authorList>
    </citation>
    <scope>NUCLEOTIDE SEQUENCE</scope>
    <source>
        <strain evidence="2">Olga-1</strain>
    </source>
</reference>
<dbReference type="GO" id="GO:0098703">
    <property type="term" value="P:calcium ion import across plasma membrane"/>
    <property type="evidence" value="ECO:0007669"/>
    <property type="project" value="InterPro"/>
</dbReference>
<dbReference type="GO" id="GO:0005262">
    <property type="term" value="F:calcium channel activity"/>
    <property type="evidence" value="ECO:0007669"/>
    <property type="project" value="InterPro"/>
</dbReference>
<dbReference type="PANTHER" id="PTHR39142">
    <property type="entry name" value="MID1P"/>
    <property type="match status" value="1"/>
</dbReference>
<accession>A0A9P6WMU7</accession>
<dbReference type="PANTHER" id="PTHR39142:SF1">
    <property type="entry name" value="AEL197CP"/>
    <property type="match status" value="1"/>
</dbReference>
<dbReference type="Proteomes" id="UP000697127">
    <property type="component" value="Unassembled WGS sequence"/>
</dbReference>
<evidence type="ECO:0000256" key="1">
    <source>
        <dbReference type="SAM" id="MobiDB-lite"/>
    </source>
</evidence>
<gene>
    <name evidence="2" type="primary">MID1</name>
    <name evidence="2" type="ORF">C6P40_003978</name>
</gene>
<dbReference type="InterPro" id="IPR024338">
    <property type="entry name" value="MID1/Yam8"/>
</dbReference>
<proteinExistence type="predicted"/>
<name>A0A9P6WMU7_9ASCO</name>
<keyword evidence="3" id="KW-1185">Reference proteome</keyword>
<evidence type="ECO:0000313" key="2">
    <source>
        <dbReference type="EMBL" id="KAG0690030.1"/>
    </source>
</evidence>
<dbReference type="AlphaFoldDB" id="A0A9P6WMU7"/>
<dbReference type="EMBL" id="PUHW01000049">
    <property type="protein sequence ID" value="KAG0690030.1"/>
    <property type="molecule type" value="Genomic_DNA"/>
</dbReference>
<feature type="region of interest" description="Disordered" evidence="1">
    <location>
        <begin position="54"/>
        <end position="79"/>
    </location>
</feature>
<sequence>MIFSNNIRIRNIRMLQFLSVFVSLITIVLAVELDYEFEYSYTLGEFHENDYSRNIDGMDGSKGGDNGRGRGGPHNPSKNVNPIDLTNVVQLTESTPVKDSINYNGMLVYIFEPDISSEWTHSYQLLVYISASLCQLPSDWNTSSSDNGLSLYYTFNRTVAAEGLINMMSPLSFTNGYAEGLAEIEMQENLTNYTLYMVVLPDDCDQCTDDSSWVYEFAVSQKNLLFLYDSDPYISVVDVDYNSVIFEAGGINFGSNRSYGIYIFEDGNSIPTSLNQSWCAISESTEYEMKIDIAKNTTLSIENAFIVSGLEMAKRYLAVLVVTFTGMPYGGGVFQQYGFTMSTSKACKLAYNLDFCDEVSYAIPVSTDFYNGDETWAQMIAAYDNYSESLYTPFEYAMQQIPCDTELDARYSPIRDCDDCKYSYKQWLCAVTIPRCISQSHAGPQNKLYAAGKGRNSFIANTINPPLEYAEVLPCLNVCQAIVRDCPSDFGFQCPSRADLVGLSYGDPTVDDDITAAGISITTDSTGSFETYRVCNYIGEKNLPNTTSDS</sequence>
<protein>
    <submittedName>
        <fullName evidence="2">Stretch-activated cation channel mid1</fullName>
    </submittedName>
</protein>
<organism evidence="2 3">
    <name type="scientific">Pichia californica</name>
    <dbReference type="NCBI Taxonomy" id="460514"/>
    <lineage>
        <taxon>Eukaryota</taxon>
        <taxon>Fungi</taxon>
        <taxon>Dikarya</taxon>
        <taxon>Ascomycota</taxon>
        <taxon>Saccharomycotina</taxon>
        <taxon>Pichiomycetes</taxon>
        <taxon>Pichiales</taxon>
        <taxon>Pichiaceae</taxon>
        <taxon>Pichia</taxon>
    </lineage>
</organism>
<feature type="compositionally biased region" description="Gly residues" evidence="1">
    <location>
        <begin position="60"/>
        <end position="72"/>
    </location>
</feature>
<dbReference type="Pfam" id="PF12929">
    <property type="entry name" value="Mid1"/>
    <property type="match status" value="1"/>
</dbReference>